<gene>
    <name evidence="2" type="ORF">GJ688_13785</name>
</gene>
<feature type="chain" id="PRO_5026108915" evidence="1">
    <location>
        <begin position="27"/>
        <end position="250"/>
    </location>
</feature>
<keyword evidence="3" id="KW-1185">Reference proteome</keyword>
<dbReference type="Proteomes" id="UP000430670">
    <property type="component" value="Unassembled WGS sequence"/>
</dbReference>
<proteinExistence type="predicted"/>
<dbReference type="EMBL" id="WNKU01000018">
    <property type="protein sequence ID" value="MTV50042.1"/>
    <property type="molecule type" value="Genomic_DNA"/>
</dbReference>
<keyword evidence="1" id="KW-0732">Signal</keyword>
<reference evidence="2 3" key="1">
    <citation type="submission" date="2019-11" db="EMBL/GenBank/DDBJ databases">
        <title>Whole-genome sequence of a the green, strictly anaerobic photosynthetic bacterium Heliobacillus mobilis DSM 6151.</title>
        <authorList>
            <person name="Kyndt J.A."/>
            <person name="Meyer T.E."/>
        </authorList>
    </citation>
    <scope>NUCLEOTIDE SEQUENCE [LARGE SCALE GENOMIC DNA]</scope>
    <source>
        <strain evidence="2 3">DSM 6151</strain>
    </source>
</reference>
<feature type="signal peptide" evidence="1">
    <location>
        <begin position="1"/>
        <end position="26"/>
    </location>
</feature>
<dbReference type="AlphaFoldDB" id="A0A6I3SNB7"/>
<sequence>MNLSKKTIVLLMCLVFLFSVNTSAFACPTHEFKVLKDDGNIRQISTVCNNVEIYAELNTVAYQVSLSTVDSMKIEKKYKVNIETFLDGVLSGSLIDLETNEVHVIGQSDIVLPISDEAIKAVLTYLFIDEQYNRQIIVSDGIMYLDTPWVMAVLNRYDSKFYYCAIVHNGHTYIGPGLTTNEALERVKLGKDVFGQTQSYAMVIANLAGGGYTNPEIHGNIPFYFYHYHPKSGTNIMPAQCFYAANTPIR</sequence>
<dbReference type="RefSeq" id="WP_155477133.1">
    <property type="nucleotide sequence ID" value="NZ_WNKU01000018.1"/>
</dbReference>
<protein>
    <submittedName>
        <fullName evidence="2">Uncharacterized protein</fullName>
    </submittedName>
</protein>
<accession>A0A6I3SNB7</accession>
<name>A0A6I3SNB7_HELMO</name>
<dbReference type="PROSITE" id="PS51257">
    <property type="entry name" value="PROKAR_LIPOPROTEIN"/>
    <property type="match status" value="1"/>
</dbReference>
<evidence type="ECO:0000313" key="3">
    <source>
        <dbReference type="Proteomes" id="UP000430670"/>
    </source>
</evidence>
<comment type="caution">
    <text evidence="2">The sequence shown here is derived from an EMBL/GenBank/DDBJ whole genome shotgun (WGS) entry which is preliminary data.</text>
</comment>
<evidence type="ECO:0000313" key="2">
    <source>
        <dbReference type="EMBL" id="MTV50042.1"/>
    </source>
</evidence>
<evidence type="ECO:0000256" key="1">
    <source>
        <dbReference type="SAM" id="SignalP"/>
    </source>
</evidence>
<organism evidence="2 3">
    <name type="scientific">Heliobacterium mobile</name>
    <name type="common">Heliobacillus mobilis</name>
    <dbReference type="NCBI Taxonomy" id="28064"/>
    <lineage>
        <taxon>Bacteria</taxon>
        <taxon>Bacillati</taxon>
        <taxon>Bacillota</taxon>
        <taxon>Clostridia</taxon>
        <taxon>Eubacteriales</taxon>
        <taxon>Heliobacteriaceae</taxon>
        <taxon>Heliobacterium</taxon>
    </lineage>
</organism>